<evidence type="ECO:0000313" key="4">
    <source>
        <dbReference type="Proteomes" id="UP000297245"/>
    </source>
</evidence>
<gene>
    <name evidence="3" type="ORF">K435DRAFT_854935</name>
</gene>
<feature type="compositionally biased region" description="Basic residues" evidence="1">
    <location>
        <begin position="1"/>
        <end position="13"/>
    </location>
</feature>
<dbReference type="Pfam" id="PF12937">
    <property type="entry name" value="F-box-like"/>
    <property type="match status" value="1"/>
</dbReference>
<organism evidence="3 4">
    <name type="scientific">Dendrothele bispora (strain CBS 962.96)</name>
    <dbReference type="NCBI Taxonomy" id="1314807"/>
    <lineage>
        <taxon>Eukaryota</taxon>
        <taxon>Fungi</taxon>
        <taxon>Dikarya</taxon>
        <taxon>Basidiomycota</taxon>
        <taxon>Agaricomycotina</taxon>
        <taxon>Agaricomycetes</taxon>
        <taxon>Agaricomycetidae</taxon>
        <taxon>Agaricales</taxon>
        <taxon>Agaricales incertae sedis</taxon>
        <taxon>Dendrothele</taxon>
    </lineage>
</organism>
<name>A0A4S8MCZ1_DENBC</name>
<protein>
    <recommendedName>
        <fullName evidence="2">F-box domain-containing protein</fullName>
    </recommendedName>
</protein>
<evidence type="ECO:0000256" key="1">
    <source>
        <dbReference type="SAM" id="MobiDB-lite"/>
    </source>
</evidence>
<evidence type="ECO:0000313" key="3">
    <source>
        <dbReference type="EMBL" id="THV00202.1"/>
    </source>
</evidence>
<reference evidence="3 4" key="1">
    <citation type="journal article" date="2019" name="Nat. Ecol. Evol.">
        <title>Megaphylogeny resolves global patterns of mushroom evolution.</title>
        <authorList>
            <person name="Varga T."/>
            <person name="Krizsan K."/>
            <person name="Foldi C."/>
            <person name="Dima B."/>
            <person name="Sanchez-Garcia M."/>
            <person name="Sanchez-Ramirez S."/>
            <person name="Szollosi G.J."/>
            <person name="Szarkandi J.G."/>
            <person name="Papp V."/>
            <person name="Albert L."/>
            <person name="Andreopoulos W."/>
            <person name="Angelini C."/>
            <person name="Antonin V."/>
            <person name="Barry K.W."/>
            <person name="Bougher N.L."/>
            <person name="Buchanan P."/>
            <person name="Buyck B."/>
            <person name="Bense V."/>
            <person name="Catcheside P."/>
            <person name="Chovatia M."/>
            <person name="Cooper J."/>
            <person name="Damon W."/>
            <person name="Desjardin D."/>
            <person name="Finy P."/>
            <person name="Geml J."/>
            <person name="Haridas S."/>
            <person name="Hughes K."/>
            <person name="Justo A."/>
            <person name="Karasinski D."/>
            <person name="Kautmanova I."/>
            <person name="Kiss B."/>
            <person name="Kocsube S."/>
            <person name="Kotiranta H."/>
            <person name="LaButti K.M."/>
            <person name="Lechner B.E."/>
            <person name="Liimatainen K."/>
            <person name="Lipzen A."/>
            <person name="Lukacs Z."/>
            <person name="Mihaltcheva S."/>
            <person name="Morgado L.N."/>
            <person name="Niskanen T."/>
            <person name="Noordeloos M.E."/>
            <person name="Ohm R.A."/>
            <person name="Ortiz-Santana B."/>
            <person name="Ovrebo C."/>
            <person name="Racz N."/>
            <person name="Riley R."/>
            <person name="Savchenko A."/>
            <person name="Shiryaev A."/>
            <person name="Soop K."/>
            <person name="Spirin V."/>
            <person name="Szebenyi C."/>
            <person name="Tomsovsky M."/>
            <person name="Tulloss R.E."/>
            <person name="Uehling J."/>
            <person name="Grigoriev I.V."/>
            <person name="Vagvolgyi C."/>
            <person name="Papp T."/>
            <person name="Martin F.M."/>
            <person name="Miettinen O."/>
            <person name="Hibbett D.S."/>
            <person name="Nagy L.G."/>
        </authorList>
    </citation>
    <scope>NUCLEOTIDE SEQUENCE [LARGE SCALE GENOMIC DNA]</scope>
    <source>
        <strain evidence="3 4">CBS 962.96</strain>
    </source>
</reference>
<evidence type="ECO:0000259" key="2">
    <source>
        <dbReference type="Pfam" id="PF12937"/>
    </source>
</evidence>
<dbReference type="OrthoDB" id="2789810at2759"/>
<sequence length="490" mass="56004">MESHQKQPRKKAKTSNSIAPIRRSSRVAARQGWRIPPEILLLIMNELRDSKASLQKAALVCRAWRGPAQSYLFSQMCIRRFQDCRRILKIIQKSPHIALHVNRLVVAEYIYLSLPVFGSTDDRPTKRMSYLRSKDAMEIASVLGSSVRELGVSVCPLDENNVEFLKHMRRVQTLRIRQCGKVRLDILAGVIQCMRDITALHLFGGIIQPDLEDYEADRLKALTDTTTSSAVSSTIDIPPLRLTRLTLDNLEYRFDLLKFLLDPRHFDLGSLEDLDLAWMEDQVDITTLDYTSLDRLIGRVGTNLKSLTLGFSGGRHPPRDRYMEHYTMSPTTSPLRCLVTLESFSIISQEINRLDPSPYLALLASVSPSSINRVKLTTHIDVEDFHELSQFYFALPEKDPAQHWKAVDSLLGDEDRFPVLQNFTITVVLEFQSELTKLILNDIEGCGNSECSDCEEAIEENNELKEMMNRHAKDSVDRTSTRIRECLRRL</sequence>
<dbReference type="SUPFAM" id="SSF81383">
    <property type="entry name" value="F-box domain"/>
    <property type="match status" value="1"/>
</dbReference>
<keyword evidence="4" id="KW-1185">Reference proteome</keyword>
<dbReference type="InterPro" id="IPR001810">
    <property type="entry name" value="F-box_dom"/>
</dbReference>
<dbReference type="EMBL" id="ML179107">
    <property type="protein sequence ID" value="THV00202.1"/>
    <property type="molecule type" value="Genomic_DNA"/>
</dbReference>
<dbReference type="AlphaFoldDB" id="A0A4S8MCZ1"/>
<dbReference type="Proteomes" id="UP000297245">
    <property type="component" value="Unassembled WGS sequence"/>
</dbReference>
<accession>A0A4S8MCZ1</accession>
<feature type="domain" description="F-box" evidence="2">
    <location>
        <begin position="34"/>
        <end position="79"/>
    </location>
</feature>
<dbReference type="InterPro" id="IPR036047">
    <property type="entry name" value="F-box-like_dom_sf"/>
</dbReference>
<proteinExistence type="predicted"/>
<feature type="region of interest" description="Disordered" evidence="1">
    <location>
        <begin position="1"/>
        <end position="20"/>
    </location>
</feature>
<dbReference type="SUPFAM" id="SSF52047">
    <property type="entry name" value="RNI-like"/>
    <property type="match status" value="1"/>
</dbReference>